<dbReference type="CDD" id="cd00751">
    <property type="entry name" value="thiolase"/>
    <property type="match status" value="1"/>
</dbReference>
<dbReference type="RefSeq" id="WP_183588169.1">
    <property type="nucleotide sequence ID" value="NZ_JACHCA010000007.1"/>
</dbReference>
<dbReference type="EC" id="2.3.1.9" evidence="3"/>
<evidence type="ECO:0000313" key="13">
    <source>
        <dbReference type="EMBL" id="MBB6128832.1"/>
    </source>
</evidence>
<evidence type="ECO:0000256" key="4">
    <source>
        <dbReference type="ARBA" id="ARBA00022679"/>
    </source>
</evidence>
<accession>A0A841JEV2</accession>
<evidence type="ECO:0000256" key="2">
    <source>
        <dbReference type="ARBA" id="ARBA00011881"/>
    </source>
</evidence>
<evidence type="ECO:0000256" key="8">
    <source>
        <dbReference type="ARBA" id="ARBA00023315"/>
    </source>
</evidence>
<dbReference type="InterPro" id="IPR020616">
    <property type="entry name" value="Thiolase_N"/>
</dbReference>
<evidence type="ECO:0000256" key="3">
    <source>
        <dbReference type="ARBA" id="ARBA00012705"/>
    </source>
</evidence>
<dbReference type="Pfam" id="PF02803">
    <property type="entry name" value="Thiolase_C"/>
    <property type="match status" value="1"/>
</dbReference>
<keyword evidence="7" id="KW-0630">Potassium</keyword>
<sequence length="392" mass="41082">MKEVVIVAATRTPIGSFGGSLATLNATQLGALAIKSAIEKSGLKPDQIQEVYMGNVLSASLGQAPATQAAIFAGLPYLPATTVNKVCASGMKAIMLAAQSIAIGQNDIVVAGGMESMSNVPYYLDKARNGYRLGNGQITDGLIKDGLWDVYNDYHMGSAAELCATDCNISREEQDTFAIESYNRAQKAQAAGKFKDEITPVELKDKKGDVTLFAEDEEPKAVKFEKIPSLKPVFKKDGTVTAANASTLNDGAAALVLMSKEKADELGIKPLAQIISHADAQQAPEWFTTAPSKAIPLALHRAGLSADEIDFFEINEAFSVVSIANNQLLKLDPAKVNVNGGAVSLGHPLGASGARIIVTLLSVLQQNKGKYGAAGICNGGGGASAMVIENLR</sequence>
<dbReference type="Gene3D" id="3.40.47.10">
    <property type="match status" value="1"/>
</dbReference>
<evidence type="ECO:0000256" key="10">
    <source>
        <dbReference type="RuleBase" id="RU003557"/>
    </source>
</evidence>
<gene>
    <name evidence="13" type="ORF">HDF22_002955</name>
</gene>
<dbReference type="FunFam" id="3.40.47.10:FF:000007">
    <property type="entry name" value="acetyl-CoA acetyltransferase, mitochondrial"/>
    <property type="match status" value="1"/>
</dbReference>
<evidence type="ECO:0000256" key="1">
    <source>
        <dbReference type="ARBA" id="ARBA00010982"/>
    </source>
</evidence>
<dbReference type="PANTHER" id="PTHR18919">
    <property type="entry name" value="ACETYL-COA C-ACYLTRANSFERASE"/>
    <property type="match status" value="1"/>
</dbReference>
<feature type="domain" description="Thiolase N-terminal" evidence="11">
    <location>
        <begin position="4"/>
        <end position="261"/>
    </location>
</feature>
<feature type="active site" description="Acyl-thioester intermediate" evidence="9">
    <location>
        <position position="87"/>
    </location>
</feature>
<dbReference type="PROSITE" id="PS00098">
    <property type="entry name" value="THIOLASE_1"/>
    <property type="match status" value="1"/>
</dbReference>
<evidence type="ECO:0000256" key="7">
    <source>
        <dbReference type="ARBA" id="ARBA00022958"/>
    </source>
</evidence>
<evidence type="ECO:0000256" key="9">
    <source>
        <dbReference type="PIRSR" id="PIRSR000429-1"/>
    </source>
</evidence>
<dbReference type="PIRSF" id="PIRSF000429">
    <property type="entry name" value="Ac-CoA_Ac_transf"/>
    <property type="match status" value="1"/>
</dbReference>
<dbReference type="GO" id="GO:0006635">
    <property type="term" value="P:fatty acid beta-oxidation"/>
    <property type="evidence" value="ECO:0007669"/>
    <property type="project" value="TreeGrafter"/>
</dbReference>
<dbReference type="InterPro" id="IPR020617">
    <property type="entry name" value="Thiolase_C"/>
</dbReference>
<evidence type="ECO:0000259" key="12">
    <source>
        <dbReference type="Pfam" id="PF02803"/>
    </source>
</evidence>
<dbReference type="PROSITE" id="PS00737">
    <property type="entry name" value="THIOLASE_2"/>
    <property type="match status" value="1"/>
</dbReference>
<evidence type="ECO:0000259" key="11">
    <source>
        <dbReference type="Pfam" id="PF00108"/>
    </source>
</evidence>
<name>A0A841JEV2_9SPHI</name>
<comment type="caution">
    <text evidence="13">The sequence shown here is derived from an EMBL/GenBank/DDBJ whole genome shotgun (WGS) entry which is preliminary data.</text>
</comment>
<protein>
    <recommendedName>
        <fullName evidence="3">acetyl-CoA C-acetyltransferase</fullName>
        <ecNumber evidence="3">2.3.1.9</ecNumber>
    </recommendedName>
</protein>
<feature type="active site" description="Proton acceptor" evidence="9">
    <location>
        <position position="377"/>
    </location>
</feature>
<dbReference type="NCBIfam" id="TIGR01930">
    <property type="entry name" value="AcCoA-C-Actrans"/>
    <property type="match status" value="1"/>
</dbReference>
<dbReference type="GO" id="GO:0046872">
    <property type="term" value="F:metal ion binding"/>
    <property type="evidence" value="ECO:0007669"/>
    <property type="project" value="UniProtKB-KW"/>
</dbReference>
<dbReference type="PROSITE" id="PS00099">
    <property type="entry name" value="THIOLASE_3"/>
    <property type="match status" value="1"/>
</dbReference>
<dbReference type="SUPFAM" id="SSF53901">
    <property type="entry name" value="Thiolase-like"/>
    <property type="match status" value="2"/>
</dbReference>
<comment type="subunit">
    <text evidence="2">Homotetramer.</text>
</comment>
<keyword evidence="6" id="KW-0809">Transit peptide</keyword>
<evidence type="ECO:0000256" key="5">
    <source>
        <dbReference type="ARBA" id="ARBA00022723"/>
    </source>
</evidence>
<evidence type="ECO:0000256" key="6">
    <source>
        <dbReference type="ARBA" id="ARBA00022946"/>
    </source>
</evidence>
<dbReference type="AlphaFoldDB" id="A0A841JEV2"/>
<dbReference type="GO" id="GO:0003985">
    <property type="term" value="F:acetyl-CoA C-acetyltransferase activity"/>
    <property type="evidence" value="ECO:0007669"/>
    <property type="project" value="UniProtKB-EC"/>
</dbReference>
<organism evidence="13 14">
    <name type="scientific">Mucilaginibacter lappiensis</name>
    <dbReference type="NCBI Taxonomy" id="354630"/>
    <lineage>
        <taxon>Bacteria</taxon>
        <taxon>Pseudomonadati</taxon>
        <taxon>Bacteroidota</taxon>
        <taxon>Sphingobacteriia</taxon>
        <taxon>Sphingobacteriales</taxon>
        <taxon>Sphingobacteriaceae</taxon>
        <taxon>Mucilaginibacter</taxon>
    </lineage>
</organism>
<dbReference type="InterPro" id="IPR016039">
    <property type="entry name" value="Thiolase-like"/>
</dbReference>
<dbReference type="InterPro" id="IPR020615">
    <property type="entry name" value="Thiolase_acyl_enz_int_AS"/>
</dbReference>
<dbReference type="InterPro" id="IPR002155">
    <property type="entry name" value="Thiolase"/>
</dbReference>
<dbReference type="Proteomes" id="UP000548326">
    <property type="component" value="Unassembled WGS sequence"/>
</dbReference>
<keyword evidence="8 10" id="KW-0012">Acyltransferase</keyword>
<dbReference type="InterPro" id="IPR020613">
    <property type="entry name" value="Thiolase_CS"/>
</dbReference>
<evidence type="ECO:0000313" key="14">
    <source>
        <dbReference type="Proteomes" id="UP000548326"/>
    </source>
</evidence>
<dbReference type="EMBL" id="JACHCA010000007">
    <property type="protein sequence ID" value="MBB6128832.1"/>
    <property type="molecule type" value="Genomic_DNA"/>
</dbReference>
<keyword evidence="5" id="KW-0479">Metal-binding</keyword>
<dbReference type="Pfam" id="PF00108">
    <property type="entry name" value="Thiolase_N"/>
    <property type="match status" value="1"/>
</dbReference>
<comment type="similarity">
    <text evidence="1 10">Belongs to the thiolase-like superfamily. Thiolase family.</text>
</comment>
<proteinExistence type="inferred from homology"/>
<dbReference type="PANTHER" id="PTHR18919:SF156">
    <property type="entry name" value="ACETYL-COA ACETYLTRANSFERASE, MITOCHONDRIAL"/>
    <property type="match status" value="1"/>
</dbReference>
<keyword evidence="4 10" id="KW-0808">Transferase</keyword>
<dbReference type="InterPro" id="IPR020610">
    <property type="entry name" value="Thiolase_AS"/>
</dbReference>
<reference evidence="13 14" key="1">
    <citation type="submission" date="2020-08" db="EMBL/GenBank/DDBJ databases">
        <title>Genomic Encyclopedia of Type Strains, Phase IV (KMG-V): Genome sequencing to study the core and pangenomes of soil and plant-associated prokaryotes.</title>
        <authorList>
            <person name="Whitman W."/>
        </authorList>
    </citation>
    <scope>NUCLEOTIDE SEQUENCE [LARGE SCALE GENOMIC DNA]</scope>
    <source>
        <strain evidence="13 14">MP601</strain>
    </source>
</reference>
<feature type="active site" description="Proton acceptor" evidence="9">
    <location>
        <position position="347"/>
    </location>
</feature>
<feature type="domain" description="Thiolase C-terminal" evidence="12">
    <location>
        <begin position="269"/>
        <end position="389"/>
    </location>
</feature>